<reference evidence="24" key="1">
    <citation type="submission" date="2021-01" db="EMBL/GenBank/DDBJ databases">
        <authorList>
            <person name="Corre E."/>
            <person name="Pelletier E."/>
            <person name="Niang G."/>
            <person name="Scheremetjew M."/>
            <person name="Finn R."/>
            <person name="Kale V."/>
            <person name="Holt S."/>
            <person name="Cochrane G."/>
            <person name="Meng A."/>
            <person name="Brown T."/>
            <person name="Cohen L."/>
        </authorList>
    </citation>
    <scope>NUCLEOTIDE SEQUENCE</scope>
    <source>
        <strain evidence="24">CCMP1594</strain>
    </source>
</reference>
<gene>
    <name evidence="24" type="ORF">EGYM00163_LOCUS4723</name>
</gene>
<comment type="subcellular location">
    <subcellularLocation>
        <location evidence="3">Chromosome</location>
    </subcellularLocation>
    <subcellularLocation>
        <location evidence="4">Cytoplasm</location>
    </subcellularLocation>
    <subcellularLocation>
        <location evidence="2">Nucleus</location>
    </subcellularLocation>
</comment>
<feature type="binding site" evidence="20">
    <location>
        <position position="313"/>
    </location>
    <ligand>
        <name>substrate</name>
    </ligand>
</feature>
<evidence type="ECO:0000256" key="15">
    <source>
        <dbReference type="ARBA" id="ARBA00023242"/>
    </source>
</evidence>
<keyword evidence="11" id="KW-0378">Hydrolase</keyword>
<dbReference type="AlphaFoldDB" id="A0A7S4CCR0"/>
<evidence type="ECO:0000256" key="4">
    <source>
        <dbReference type="ARBA" id="ARBA00004496"/>
    </source>
</evidence>
<evidence type="ECO:0000256" key="16">
    <source>
        <dbReference type="ARBA" id="ARBA00040347"/>
    </source>
</evidence>
<feature type="compositionally biased region" description="Basic and acidic residues" evidence="22">
    <location>
        <begin position="526"/>
        <end position="540"/>
    </location>
</feature>
<evidence type="ECO:0000256" key="7">
    <source>
        <dbReference type="ARBA" id="ARBA00022454"/>
    </source>
</evidence>
<evidence type="ECO:0000256" key="3">
    <source>
        <dbReference type="ARBA" id="ARBA00004286"/>
    </source>
</evidence>
<feature type="region of interest" description="Disordered" evidence="22">
    <location>
        <begin position="74"/>
        <end position="95"/>
    </location>
</feature>
<evidence type="ECO:0000256" key="17">
    <source>
        <dbReference type="ARBA" id="ARBA00041964"/>
    </source>
</evidence>
<feature type="region of interest" description="Disordered" evidence="22">
    <location>
        <begin position="345"/>
        <end position="375"/>
    </location>
</feature>
<evidence type="ECO:0000256" key="22">
    <source>
        <dbReference type="SAM" id="MobiDB-lite"/>
    </source>
</evidence>
<dbReference type="InterPro" id="IPR000286">
    <property type="entry name" value="HDACs"/>
</dbReference>
<evidence type="ECO:0000256" key="19">
    <source>
        <dbReference type="PIRSR" id="PIRSR037913-1"/>
    </source>
</evidence>
<evidence type="ECO:0000256" key="1">
    <source>
        <dbReference type="ARBA" id="ARBA00001968"/>
    </source>
</evidence>
<feature type="binding site" evidence="21">
    <location>
        <position position="274"/>
    </location>
    <ligand>
        <name>a divalent metal cation</name>
        <dbReference type="ChEBI" id="CHEBI:60240"/>
    </ligand>
</feature>
<evidence type="ECO:0000256" key="21">
    <source>
        <dbReference type="PIRSR" id="PIRSR037913-3"/>
    </source>
</evidence>
<evidence type="ECO:0000256" key="14">
    <source>
        <dbReference type="ARBA" id="ARBA00023163"/>
    </source>
</evidence>
<feature type="binding site" evidence="20">
    <location>
        <position position="108"/>
    </location>
    <ligand>
        <name>substrate</name>
    </ligand>
</feature>
<evidence type="ECO:0000256" key="9">
    <source>
        <dbReference type="ARBA" id="ARBA00022491"/>
    </source>
</evidence>
<keyword evidence="9" id="KW-0678">Repressor</keyword>
<evidence type="ECO:0000256" key="5">
    <source>
        <dbReference type="ARBA" id="ARBA00006457"/>
    </source>
</evidence>
<dbReference type="InterPro" id="IPR037138">
    <property type="entry name" value="His_deacetylse_dom_sf"/>
</dbReference>
<dbReference type="SUPFAM" id="SSF52768">
    <property type="entry name" value="Arginase/deacetylase"/>
    <property type="match status" value="1"/>
</dbReference>
<comment type="cofactor">
    <cofactor evidence="1">
        <name>a divalent metal cation</name>
        <dbReference type="ChEBI" id="CHEBI:60240"/>
    </cofactor>
</comment>
<evidence type="ECO:0000256" key="12">
    <source>
        <dbReference type="ARBA" id="ARBA00022853"/>
    </source>
</evidence>
<evidence type="ECO:0000256" key="2">
    <source>
        <dbReference type="ARBA" id="ARBA00004123"/>
    </source>
</evidence>
<evidence type="ECO:0000256" key="11">
    <source>
        <dbReference type="ARBA" id="ARBA00022801"/>
    </source>
</evidence>
<dbReference type="GO" id="GO:0046872">
    <property type="term" value="F:metal ion binding"/>
    <property type="evidence" value="ECO:0007669"/>
    <property type="project" value="UniProtKB-KW"/>
</dbReference>
<evidence type="ECO:0000256" key="20">
    <source>
        <dbReference type="PIRSR" id="PIRSR037913-2"/>
    </source>
</evidence>
<dbReference type="GO" id="GO:0141221">
    <property type="term" value="F:histone deacetylase activity, hydrolytic mechanism"/>
    <property type="evidence" value="ECO:0007669"/>
    <property type="project" value="UniProtKB-EC"/>
</dbReference>
<accession>A0A7S4CCR0</accession>
<keyword evidence="8" id="KW-0963">Cytoplasm</keyword>
<dbReference type="PIRSF" id="PIRSF037913">
    <property type="entry name" value="His_deacetylse_1"/>
    <property type="match status" value="1"/>
</dbReference>
<dbReference type="PRINTS" id="PR01270">
    <property type="entry name" value="HDASUPER"/>
</dbReference>
<keyword evidence="13" id="KW-0805">Transcription regulation</keyword>
<dbReference type="InterPro" id="IPR023696">
    <property type="entry name" value="Ureohydrolase_dom_sf"/>
</dbReference>
<evidence type="ECO:0000256" key="6">
    <source>
        <dbReference type="ARBA" id="ARBA00012111"/>
    </source>
</evidence>
<comment type="similarity">
    <text evidence="5">Belongs to the histone deacetylase family. HD type 1 subfamily.</text>
</comment>
<evidence type="ECO:0000259" key="23">
    <source>
        <dbReference type="Pfam" id="PF00850"/>
    </source>
</evidence>
<feature type="binding site" evidence="20">
    <location>
        <position position="158"/>
    </location>
    <ligand>
        <name>substrate</name>
    </ligand>
</feature>
<feature type="domain" description="Histone deacetylase" evidence="23">
    <location>
        <begin position="29"/>
        <end position="325"/>
    </location>
</feature>
<organism evidence="24">
    <name type="scientific">Eutreptiella gymnastica</name>
    <dbReference type="NCBI Taxonomy" id="73025"/>
    <lineage>
        <taxon>Eukaryota</taxon>
        <taxon>Discoba</taxon>
        <taxon>Euglenozoa</taxon>
        <taxon>Euglenida</taxon>
        <taxon>Spirocuta</taxon>
        <taxon>Euglenophyceae</taxon>
        <taxon>Eutreptiales</taxon>
        <taxon>Eutreptiaceae</taxon>
        <taxon>Eutreptiella</taxon>
    </lineage>
</organism>
<keyword evidence="10 21" id="KW-0479">Metal-binding</keyword>
<keyword evidence="7" id="KW-0158">Chromosome</keyword>
<dbReference type="Pfam" id="PF00850">
    <property type="entry name" value="Hist_deacetyl"/>
    <property type="match status" value="1"/>
</dbReference>
<dbReference type="GO" id="GO:0005634">
    <property type="term" value="C:nucleus"/>
    <property type="evidence" value="ECO:0007669"/>
    <property type="project" value="UniProtKB-SubCell"/>
</dbReference>
<dbReference type="GO" id="GO:0005737">
    <property type="term" value="C:cytoplasm"/>
    <property type="evidence" value="ECO:0007669"/>
    <property type="project" value="UniProtKB-SubCell"/>
</dbReference>
<name>A0A7S4CCR0_9EUGL</name>
<feature type="region of interest" description="Disordered" evidence="22">
    <location>
        <begin position="506"/>
        <end position="602"/>
    </location>
</feature>
<dbReference type="PANTHER" id="PTHR10625">
    <property type="entry name" value="HISTONE DEACETYLASE HDAC1-RELATED"/>
    <property type="match status" value="1"/>
</dbReference>
<keyword evidence="14" id="KW-0804">Transcription</keyword>
<feature type="binding site" evidence="21">
    <location>
        <position position="187"/>
    </location>
    <ligand>
        <name>a divalent metal cation</name>
        <dbReference type="ChEBI" id="CHEBI:60240"/>
    </ligand>
</feature>
<proteinExistence type="inferred from homology"/>
<dbReference type="PRINTS" id="PR01271">
    <property type="entry name" value="HISDACETLASE"/>
</dbReference>
<dbReference type="Gene3D" id="3.40.800.20">
    <property type="entry name" value="Histone deacetylase domain"/>
    <property type="match status" value="1"/>
</dbReference>
<dbReference type="GO" id="GO:0005694">
    <property type="term" value="C:chromosome"/>
    <property type="evidence" value="ECO:0007669"/>
    <property type="project" value="UniProtKB-SubCell"/>
</dbReference>
<feature type="active site" description="Proton acceptor" evidence="19">
    <location>
        <position position="150"/>
    </location>
</feature>
<dbReference type="EC" id="3.5.1.98" evidence="6"/>
<sequence>MAGPPVYIYSPQAAGLCDRVLSMHRDRSLLGHALVQAYGLFQLMTVEAPVPATDSDLKAFHTAEFVDFVQQSSGACGPQRRSDLYSSDCDDDAGPAEEQKEEFGLLDDCPAVEECFPYMLQVAGGTLHACDRLAQGVCHVALHWDGGRHHATQSQAQGFCYVNDVALGVLRLLDTFERVLVIDIDAHHGDGTETAFYDTDRVLTVSTHMYGPGLYPGTGSLEDVGESEGTHYNINIPFKDGVDDATFLQVVPPVMQEAVHRFQPTAVVLVCGADALAGDRLCCMNLSLQSYQAVARQVKSWSKPTLVLGGGGYTVPNVAKCWACVSAIFCERRASATHAAAAVQYPPPGAAATPSRTDTEGLAQGTGPQCASDGTEAGAEQSQIVCSSTLKRPWINADADDAPGKRLRAEAVVPVCPERAIACAAVGSAGGYDMGLQEEDTAKLFTFQGDDLVLATDIPHHDHFDAYAPDFRLEVAPMKALKNYNDVVDITALSERLSDILQHIQPTDAADGTSGNESEGDSGSEGDSRSEGDSESKEQESAIEGDDCDADEGDRVGTNDSKGAGEGEEEGEGAGASGKDEDDGESSDEGEAEAAEDQGAQG</sequence>
<feature type="binding site" evidence="21">
    <location>
        <position position="185"/>
    </location>
    <ligand>
        <name>a divalent metal cation</name>
        <dbReference type="ChEBI" id="CHEBI:60240"/>
    </ligand>
</feature>
<dbReference type="InterPro" id="IPR003084">
    <property type="entry name" value="HDAC_I/II"/>
</dbReference>
<dbReference type="GO" id="GO:0031507">
    <property type="term" value="P:heterochromatin formation"/>
    <property type="evidence" value="ECO:0007669"/>
    <property type="project" value="TreeGrafter"/>
</dbReference>
<dbReference type="PANTHER" id="PTHR10625:SF14">
    <property type="entry name" value="HISTONE DEACETYLASE 8"/>
    <property type="match status" value="1"/>
</dbReference>
<keyword evidence="15" id="KW-0539">Nucleus</keyword>
<dbReference type="InterPro" id="IPR023801">
    <property type="entry name" value="His_deacetylse_dom"/>
</dbReference>
<protein>
    <recommendedName>
        <fullName evidence="16">Histone deacetylase 8</fullName>
        <ecNumber evidence="6">3.5.1.98</ecNumber>
    </recommendedName>
    <alternativeName>
        <fullName evidence="17">Protein deacetylase HDAC8</fullName>
    </alternativeName>
    <alternativeName>
        <fullName evidence="18">Protein decrotonylase HDAC8</fullName>
    </alternativeName>
</protein>
<evidence type="ECO:0000256" key="10">
    <source>
        <dbReference type="ARBA" id="ARBA00022723"/>
    </source>
</evidence>
<dbReference type="EMBL" id="HBJA01014854">
    <property type="protein sequence ID" value="CAE0793606.1"/>
    <property type="molecule type" value="Transcribed_RNA"/>
</dbReference>
<evidence type="ECO:0000256" key="8">
    <source>
        <dbReference type="ARBA" id="ARBA00022490"/>
    </source>
</evidence>
<keyword evidence="12" id="KW-0156">Chromatin regulator</keyword>
<evidence type="ECO:0000313" key="24">
    <source>
        <dbReference type="EMBL" id="CAE0793606.1"/>
    </source>
</evidence>
<feature type="compositionally biased region" description="Acidic residues" evidence="22">
    <location>
        <begin position="580"/>
        <end position="596"/>
    </location>
</feature>
<feature type="compositionally biased region" description="Acidic residues" evidence="22">
    <location>
        <begin position="541"/>
        <end position="552"/>
    </location>
</feature>
<evidence type="ECO:0000256" key="18">
    <source>
        <dbReference type="ARBA" id="ARBA00042783"/>
    </source>
</evidence>
<evidence type="ECO:0000256" key="13">
    <source>
        <dbReference type="ARBA" id="ARBA00023015"/>
    </source>
</evidence>